<proteinExistence type="predicted"/>
<dbReference type="InterPro" id="IPR017896">
    <property type="entry name" value="4Fe4S_Fe-S-bd"/>
</dbReference>
<dbReference type="GeneID" id="83014596"/>
<dbReference type="Gene3D" id="3.20.20.100">
    <property type="entry name" value="NADP-dependent oxidoreductase domain"/>
    <property type="match status" value="1"/>
</dbReference>
<accession>A0A412G5C6</accession>
<comment type="caution">
    <text evidence="5">The sequence shown here is derived from an EMBL/GenBank/DDBJ whole genome shotgun (WGS) entry which is preliminary data.</text>
</comment>
<evidence type="ECO:0000313" key="6">
    <source>
        <dbReference type="Proteomes" id="UP000284178"/>
    </source>
</evidence>
<dbReference type="GO" id="GO:0051536">
    <property type="term" value="F:iron-sulfur cluster binding"/>
    <property type="evidence" value="ECO:0007669"/>
    <property type="project" value="UniProtKB-KW"/>
</dbReference>
<feature type="domain" description="4Fe-4S ferredoxin-type" evidence="4">
    <location>
        <begin position="344"/>
        <end position="373"/>
    </location>
</feature>
<evidence type="ECO:0000313" key="5">
    <source>
        <dbReference type="EMBL" id="RGR75936.1"/>
    </source>
</evidence>
<dbReference type="PANTHER" id="PTHR43312:SF1">
    <property type="entry name" value="NADP-DEPENDENT OXIDOREDUCTASE DOMAIN-CONTAINING PROTEIN"/>
    <property type="match status" value="1"/>
</dbReference>
<dbReference type="AlphaFoldDB" id="A0A412G5C6"/>
<dbReference type="CDD" id="cd19100">
    <property type="entry name" value="AKR_unchar"/>
    <property type="match status" value="1"/>
</dbReference>
<evidence type="ECO:0000256" key="3">
    <source>
        <dbReference type="ARBA" id="ARBA00023014"/>
    </source>
</evidence>
<gene>
    <name evidence="5" type="ORF">DWY25_04140</name>
</gene>
<keyword evidence="3" id="KW-0411">Iron-sulfur</keyword>
<dbReference type="InterPro" id="IPR023210">
    <property type="entry name" value="NADP_OxRdtase_dom"/>
</dbReference>
<evidence type="ECO:0000259" key="4">
    <source>
        <dbReference type="PROSITE" id="PS51379"/>
    </source>
</evidence>
<dbReference type="GO" id="GO:0046872">
    <property type="term" value="F:metal ion binding"/>
    <property type="evidence" value="ECO:0007669"/>
    <property type="project" value="UniProtKB-KW"/>
</dbReference>
<dbReference type="PROSITE" id="PS51379">
    <property type="entry name" value="4FE4S_FER_2"/>
    <property type="match status" value="1"/>
</dbReference>
<dbReference type="RefSeq" id="WP_117894055.1">
    <property type="nucleotide sequence ID" value="NZ_CABJCV010000003.1"/>
</dbReference>
<evidence type="ECO:0000256" key="2">
    <source>
        <dbReference type="ARBA" id="ARBA00023004"/>
    </source>
</evidence>
<dbReference type="Pfam" id="PF00248">
    <property type="entry name" value="Aldo_ket_red"/>
    <property type="match status" value="1"/>
</dbReference>
<dbReference type="InterPro" id="IPR017900">
    <property type="entry name" value="4Fe4S_Fe_S_CS"/>
</dbReference>
<dbReference type="Proteomes" id="UP000284178">
    <property type="component" value="Unassembled WGS sequence"/>
</dbReference>
<dbReference type="InterPro" id="IPR036812">
    <property type="entry name" value="NAD(P)_OxRdtase_dom_sf"/>
</dbReference>
<dbReference type="PANTHER" id="PTHR43312">
    <property type="entry name" value="D-THREO-ALDOSE 1-DEHYDROGENASE"/>
    <property type="match status" value="1"/>
</dbReference>
<organism evidence="5 6">
    <name type="scientific">Holdemania filiformis</name>
    <dbReference type="NCBI Taxonomy" id="61171"/>
    <lineage>
        <taxon>Bacteria</taxon>
        <taxon>Bacillati</taxon>
        <taxon>Bacillota</taxon>
        <taxon>Erysipelotrichia</taxon>
        <taxon>Erysipelotrichales</taxon>
        <taxon>Erysipelotrichaceae</taxon>
        <taxon>Holdemania</taxon>
    </lineage>
</organism>
<dbReference type="Pfam" id="PF13534">
    <property type="entry name" value="Fer4_17"/>
    <property type="match status" value="1"/>
</dbReference>
<keyword evidence="6" id="KW-1185">Reference proteome</keyword>
<dbReference type="SUPFAM" id="SSF46548">
    <property type="entry name" value="alpha-helical ferredoxin"/>
    <property type="match status" value="1"/>
</dbReference>
<reference evidence="5 6" key="1">
    <citation type="submission" date="2018-08" db="EMBL/GenBank/DDBJ databases">
        <title>A genome reference for cultivated species of the human gut microbiota.</title>
        <authorList>
            <person name="Zou Y."/>
            <person name="Xue W."/>
            <person name="Luo G."/>
        </authorList>
    </citation>
    <scope>NUCLEOTIDE SEQUENCE [LARGE SCALE GENOMIC DNA]</scope>
    <source>
        <strain evidence="5 6">AF24-29</strain>
    </source>
</reference>
<dbReference type="InterPro" id="IPR053135">
    <property type="entry name" value="AKR2_Oxidoreductase"/>
</dbReference>
<sequence length="382" mass="42249">MIYRALGNTGLQVSEIGLGCEGFTEQEGMGTYALVDAAADAGINYFDLYSPDPNLRLHLGKALAGRRDQFIIQAHLCSVWKDGQYKRTRILEEVQAGFEDLLHQLHTDHVEIGMIHYVDSLKDWQAVAEGPVMRYAQQLKQEGRIGYIGLSSHNPQVAIQAVESGLIEVLMFSVNPCYDLQPGDEDLEKLWADESYAQPLVNMDPQREALYELCQRRGVGITVMKPFGGGDLLDEKLSPAGKALTPVQCLHYALTRPGVATVLPGAHSVEELRQSVAYETASAAERDYASALASFPKISWKGHCMYCGHCAPCPMGIDIATVTKFLNLVKAQGEMPETVREHYAVLEHTASECIRCHACENRCPFDVEVTENMRQAVNVFGK</sequence>
<dbReference type="PROSITE" id="PS00198">
    <property type="entry name" value="4FE4S_FER_1"/>
    <property type="match status" value="1"/>
</dbReference>
<name>A0A412G5C6_9FIRM</name>
<dbReference type="EMBL" id="QRUP01000003">
    <property type="protein sequence ID" value="RGR75936.1"/>
    <property type="molecule type" value="Genomic_DNA"/>
</dbReference>
<evidence type="ECO:0000256" key="1">
    <source>
        <dbReference type="ARBA" id="ARBA00022723"/>
    </source>
</evidence>
<dbReference type="SUPFAM" id="SSF51430">
    <property type="entry name" value="NAD(P)-linked oxidoreductase"/>
    <property type="match status" value="1"/>
</dbReference>
<keyword evidence="2" id="KW-0408">Iron</keyword>
<keyword evidence="1" id="KW-0479">Metal-binding</keyword>
<protein>
    <submittedName>
        <fullName evidence="5">Aldo/keto reductase</fullName>
    </submittedName>
</protein>